<organism evidence="5 6">
    <name type="scientific">Saccharothrix syringae</name>
    <name type="common">Nocardiopsis syringae</name>
    <dbReference type="NCBI Taxonomy" id="103733"/>
    <lineage>
        <taxon>Bacteria</taxon>
        <taxon>Bacillati</taxon>
        <taxon>Actinomycetota</taxon>
        <taxon>Actinomycetes</taxon>
        <taxon>Pseudonocardiales</taxon>
        <taxon>Pseudonocardiaceae</taxon>
        <taxon>Saccharothrix</taxon>
    </lineage>
</organism>
<dbReference type="GO" id="GO:0016054">
    <property type="term" value="P:organic acid catabolic process"/>
    <property type="evidence" value="ECO:0007669"/>
    <property type="project" value="UniProtKB-ARBA"/>
</dbReference>
<protein>
    <submittedName>
        <fullName evidence="5">NAD(P)-dependent oxidoreductase</fullName>
    </submittedName>
</protein>
<proteinExistence type="inferred from homology"/>
<evidence type="ECO:0000256" key="1">
    <source>
        <dbReference type="ARBA" id="ARBA00009080"/>
    </source>
</evidence>
<dbReference type="Pfam" id="PF03446">
    <property type="entry name" value="NAD_binding_2"/>
    <property type="match status" value="1"/>
</dbReference>
<comment type="similarity">
    <text evidence="1">Belongs to the HIBADH-related family.</text>
</comment>
<dbReference type="InterPro" id="IPR048666">
    <property type="entry name" value="RedAm-like_C"/>
</dbReference>
<dbReference type="PROSITE" id="PS00895">
    <property type="entry name" value="3_HYDROXYISOBUT_DH"/>
    <property type="match status" value="1"/>
</dbReference>
<evidence type="ECO:0000259" key="3">
    <source>
        <dbReference type="Pfam" id="PF03446"/>
    </source>
</evidence>
<name>A0A5Q0HB67_SACSY</name>
<dbReference type="RefSeq" id="WP_033428623.1">
    <property type="nucleotide sequence ID" value="NZ_CP034550.1"/>
</dbReference>
<dbReference type="InterPro" id="IPR051265">
    <property type="entry name" value="HIBADH-related_NP60_sf"/>
</dbReference>
<dbReference type="KEGG" id="ssyi:EKG83_43615"/>
<dbReference type="Gene3D" id="3.40.50.720">
    <property type="entry name" value="NAD(P)-binding Rossmann-like Domain"/>
    <property type="match status" value="1"/>
</dbReference>
<reference evidence="6" key="1">
    <citation type="journal article" date="2021" name="Curr. Microbiol.">
        <title>Complete genome of nocamycin-producing strain Saccharothrix syringae NRRL B-16468 reveals the biosynthetic potential for secondary metabolites.</title>
        <authorList>
            <person name="Mo X."/>
            <person name="Yang S."/>
        </authorList>
    </citation>
    <scope>NUCLEOTIDE SEQUENCE [LARGE SCALE GENOMIC DNA]</scope>
    <source>
        <strain evidence="6">ATCC 51364 / DSM 43886 / JCM 6844 / KCTC 9398 / NBRC 14523 / NRRL B-16468 / INA 2240</strain>
    </source>
</reference>
<dbReference type="Pfam" id="PF21761">
    <property type="entry name" value="RedAm-like_C"/>
    <property type="match status" value="1"/>
</dbReference>
<dbReference type="PANTHER" id="PTHR43580:SF2">
    <property type="entry name" value="CYTOKINE-LIKE NUCLEAR FACTOR N-PAC"/>
    <property type="match status" value="1"/>
</dbReference>
<dbReference type="Gene3D" id="1.10.1040.10">
    <property type="entry name" value="N-(1-d-carboxylethyl)-l-norvaline Dehydrogenase, domain 2"/>
    <property type="match status" value="1"/>
</dbReference>
<accession>A0A5Q0HB67</accession>
<dbReference type="InterPro" id="IPR015815">
    <property type="entry name" value="HIBADH-related"/>
</dbReference>
<dbReference type="PANTHER" id="PTHR43580">
    <property type="entry name" value="OXIDOREDUCTASE GLYR1-RELATED"/>
    <property type="match status" value="1"/>
</dbReference>
<evidence type="ECO:0000256" key="2">
    <source>
        <dbReference type="ARBA" id="ARBA00023002"/>
    </source>
</evidence>
<dbReference type="InterPro" id="IPR006115">
    <property type="entry name" value="6PGDH_NADP-bd"/>
</dbReference>
<dbReference type="GO" id="GO:0016491">
    <property type="term" value="F:oxidoreductase activity"/>
    <property type="evidence" value="ECO:0007669"/>
    <property type="project" value="UniProtKB-KW"/>
</dbReference>
<evidence type="ECO:0000313" key="5">
    <source>
        <dbReference type="EMBL" id="QFZ23419.1"/>
    </source>
</evidence>
<feature type="domain" description="6-phosphogluconate dehydrogenase NADP-binding" evidence="3">
    <location>
        <begin position="8"/>
        <end position="153"/>
    </location>
</feature>
<dbReference type="AlphaFoldDB" id="A0A5Q0HB67"/>
<evidence type="ECO:0000313" key="6">
    <source>
        <dbReference type="Proteomes" id="UP000325787"/>
    </source>
</evidence>
<keyword evidence="6" id="KW-1185">Reference proteome</keyword>
<dbReference type="GO" id="GO:0050661">
    <property type="term" value="F:NADP binding"/>
    <property type="evidence" value="ECO:0007669"/>
    <property type="project" value="InterPro"/>
</dbReference>
<evidence type="ECO:0000259" key="4">
    <source>
        <dbReference type="Pfam" id="PF21761"/>
    </source>
</evidence>
<dbReference type="PIRSF" id="PIRSF000103">
    <property type="entry name" value="HIBADH"/>
    <property type="match status" value="1"/>
</dbReference>
<dbReference type="EMBL" id="CP034550">
    <property type="protein sequence ID" value="QFZ23419.1"/>
    <property type="molecule type" value="Genomic_DNA"/>
</dbReference>
<dbReference type="OrthoDB" id="9135493at2"/>
<dbReference type="Proteomes" id="UP000325787">
    <property type="component" value="Chromosome"/>
</dbReference>
<keyword evidence="2" id="KW-0560">Oxidoreductase</keyword>
<gene>
    <name evidence="5" type="ORF">EKG83_43615</name>
</gene>
<dbReference type="InterPro" id="IPR013328">
    <property type="entry name" value="6PGD_dom2"/>
</dbReference>
<sequence length="287" mass="30401">MSGKTPLTLIGLGPMGRAMVHRFLDAGHRVTVWNRTASRADDVVARGATRAATAAEAVEANRLVLLSLTDYEAMYAVLDGADLAGRVVVNLSSDTPEKTLKAAAWLAERGAELLVGGVMVPAPLVGDPSAYVFYSGPEEVFDRHRDVLAVIGRPDHLGQDHTLAQLFYQAQLDVFLTSLAGMLHAIALVGSAGVSAERFAPYLGDLLSSLNLYVEETARHVDAGEHPGDQANVTMMGATADHIVGATEAAGLDAALPRAVQSLYRRAVEAGHGRDSWTALVNVIRGR</sequence>
<dbReference type="InterPro" id="IPR002204">
    <property type="entry name" value="3-OH-isobutyrate_DH-rel_CS"/>
</dbReference>
<dbReference type="InterPro" id="IPR036291">
    <property type="entry name" value="NAD(P)-bd_dom_sf"/>
</dbReference>
<dbReference type="SUPFAM" id="SSF51735">
    <property type="entry name" value="NAD(P)-binding Rossmann-fold domains"/>
    <property type="match status" value="1"/>
</dbReference>
<feature type="domain" description="NADPH-dependent reductive aminase-like C-terminal" evidence="4">
    <location>
        <begin position="160"/>
        <end position="285"/>
    </location>
</feature>